<feature type="domain" description="Methyltransferase" evidence="4">
    <location>
        <begin position="25"/>
        <end position="114"/>
    </location>
</feature>
<dbReference type="PANTHER" id="PTHR43464">
    <property type="entry name" value="METHYLTRANSFERASE"/>
    <property type="match status" value="1"/>
</dbReference>
<dbReference type="GeneID" id="67180911"/>
<evidence type="ECO:0000313" key="5">
    <source>
        <dbReference type="EMBL" id="ADN74882.1"/>
    </source>
</evidence>
<organism evidence="5 6">
    <name type="scientific">Ferrimonas balearica (strain DSM 9799 / CCM 4581 / KCTC 23876 / PAT)</name>
    <dbReference type="NCBI Taxonomy" id="550540"/>
    <lineage>
        <taxon>Bacteria</taxon>
        <taxon>Pseudomonadati</taxon>
        <taxon>Pseudomonadota</taxon>
        <taxon>Gammaproteobacteria</taxon>
        <taxon>Alteromonadales</taxon>
        <taxon>Ferrimonadaceae</taxon>
        <taxon>Ferrimonas</taxon>
    </lineage>
</organism>
<dbReference type="STRING" id="550540.Fbal_0670"/>
<evidence type="ECO:0000256" key="2">
    <source>
        <dbReference type="ARBA" id="ARBA00022679"/>
    </source>
</evidence>
<dbReference type="GO" id="GO:0032259">
    <property type="term" value="P:methylation"/>
    <property type="evidence" value="ECO:0007669"/>
    <property type="project" value="UniProtKB-KW"/>
</dbReference>
<dbReference type="Proteomes" id="UP000006683">
    <property type="component" value="Chromosome"/>
</dbReference>
<dbReference type="Pfam" id="PF13649">
    <property type="entry name" value="Methyltransf_25"/>
    <property type="match status" value="1"/>
</dbReference>
<dbReference type="GO" id="GO:0008168">
    <property type="term" value="F:methyltransferase activity"/>
    <property type="evidence" value="ECO:0007669"/>
    <property type="project" value="UniProtKB-KW"/>
</dbReference>
<dbReference type="OrthoDB" id="9804312at2"/>
<keyword evidence="6" id="KW-1185">Reference proteome</keyword>
<dbReference type="KEGG" id="fbl:Fbal_0670"/>
<keyword evidence="1 5" id="KW-0489">Methyltransferase</keyword>
<dbReference type="InterPro" id="IPR041698">
    <property type="entry name" value="Methyltransf_25"/>
</dbReference>
<dbReference type="eggNOG" id="COG2264">
    <property type="taxonomic scope" value="Bacteria"/>
</dbReference>
<dbReference type="PANTHER" id="PTHR43464:SF19">
    <property type="entry name" value="UBIQUINONE BIOSYNTHESIS O-METHYLTRANSFERASE, MITOCHONDRIAL"/>
    <property type="match status" value="1"/>
</dbReference>
<name>E1SRB7_FERBD</name>
<dbReference type="HOGENOM" id="CLU_056435_5_2_6"/>
<dbReference type="SUPFAM" id="SSF53335">
    <property type="entry name" value="S-adenosyl-L-methionine-dependent methyltransferases"/>
    <property type="match status" value="1"/>
</dbReference>
<dbReference type="CDD" id="cd02440">
    <property type="entry name" value="AdoMet_MTases"/>
    <property type="match status" value="1"/>
</dbReference>
<dbReference type="InterPro" id="IPR029063">
    <property type="entry name" value="SAM-dependent_MTases_sf"/>
</dbReference>
<dbReference type="RefSeq" id="WP_013344188.1">
    <property type="nucleotide sequence ID" value="NC_014541.1"/>
</dbReference>
<evidence type="ECO:0000259" key="4">
    <source>
        <dbReference type="Pfam" id="PF13649"/>
    </source>
</evidence>
<evidence type="ECO:0000256" key="3">
    <source>
        <dbReference type="ARBA" id="ARBA00022691"/>
    </source>
</evidence>
<sequence length="176" mass="19583">MSHQGQTPAQLVLDAMPHLAPQSTVLDLACGYGRNGLALARAGHVVWFADRDREALSAIQARLSEERLNGVLWQLDLEATARPLGQRQFDAIVVCHYLHRPLLPDLMAALRPGGVLIYETFTTANRAFGRPNNPAFLLEPNELAEVFASMTPIHYREGIWRNPDRATARLIARKPV</sequence>
<evidence type="ECO:0000313" key="6">
    <source>
        <dbReference type="Proteomes" id="UP000006683"/>
    </source>
</evidence>
<reference evidence="5 6" key="1">
    <citation type="journal article" date="2010" name="Stand. Genomic Sci.">
        <title>Complete genome sequence of Ferrimonas balearica type strain (PAT).</title>
        <authorList>
            <person name="Nolan M."/>
            <person name="Sikorski J."/>
            <person name="Davenport K."/>
            <person name="Lucas S."/>
            <person name="Glavina Del Rio T."/>
            <person name="Tice H."/>
            <person name="Cheng J."/>
            <person name="Goodwin L."/>
            <person name="Pitluck S."/>
            <person name="Liolios K."/>
            <person name="Ivanova N."/>
            <person name="Mavromatis K."/>
            <person name="Ovchinnikova G."/>
            <person name="Pati A."/>
            <person name="Chen A."/>
            <person name="Palaniappan K."/>
            <person name="Land M."/>
            <person name="Hauser L."/>
            <person name="Chang Y."/>
            <person name="Jeffries C."/>
            <person name="Tapia R."/>
            <person name="Brettin T."/>
            <person name="Detter J."/>
            <person name="Han C."/>
            <person name="Yasawong M."/>
            <person name="Rohde M."/>
            <person name="Tindall B."/>
            <person name="Goker M."/>
            <person name="Woyke T."/>
            <person name="Bristow J."/>
            <person name="Eisen J."/>
            <person name="Markowitz V."/>
            <person name="Hugenholtz P."/>
            <person name="Kyrpides N."/>
            <person name="Klenk H."/>
            <person name="Lapidus A."/>
        </authorList>
    </citation>
    <scope>NUCLEOTIDE SEQUENCE [LARGE SCALE GENOMIC DNA]</scope>
    <source>
        <strain evidence="6">DSM 9799 / CCM 4581 / KCTC 23876 / PAT</strain>
    </source>
</reference>
<evidence type="ECO:0000256" key="1">
    <source>
        <dbReference type="ARBA" id="ARBA00022603"/>
    </source>
</evidence>
<accession>E1SRB7</accession>
<keyword evidence="2 5" id="KW-0808">Transferase</keyword>
<dbReference type="AlphaFoldDB" id="E1SRB7"/>
<gene>
    <name evidence="5" type="ordered locus">Fbal_0670</name>
</gene>
<dbReference type="EMBL" id="CP002209">
    <property type="protein sequence ID" value="ADN74882.1"/>
    <property type="molecule type" value="Genomic_DNA"/>
</dbReference>
<dbReference type="Gene3D" id="3.40.50.150">
    <property type="entry name" value="Vaccinia Virus protein VP39"/>
    <property type="match status" value="1"/>
</dbReference>
<protein>
    <submittedName>
        <fullName evidence="5">Methyltransferase type 12</fullName>
    </submittedName>
</protein>
<proteinExistence type="predicted"/>
<keyword evidence="3" id="KW-0949">S-adenosyl-L-methionine</keyword>